<dbReference type="EMBL" id="FSRU01000001">
    <property type="protein sequence ID" value="SIO32071.1"/>
    <property type="molecule type" value="Genomic_DNA"/>
</dbReference>
<keyword evidence="3" id="KW-1185">Reference proteome</keyword>
<feature type="region of interest" description="Disordered" evidence="1">
    <location>
        <begin position="1"/>
        <end position="39"/>
    </location>
</feature>
<feature type="compositionally biased region" description="Basic and acidic residues" evidence="1">
    <location>
        <begin position="1"/>
        <end position="33"/>
    </location>
</feature>
<reference evidence="2 3" key="1">
    <citation type="submission" date="2016-11" db="EMBL/GenBank/DDBJ databases">
        <authorList>
            <person name="Jaros S."/>
            <person name="Januszkiewicz K."/>
            <person name="Wedrychowicz H."/>
        </authorList>
    </citation>
    <scope>NUCLEOTIDE SEQUENCE [LARGE SCALE GENOMIC DNA]</scope>
    <source>
        <strain evidence="2 3">GAS95</strain>
    </source>
</reference>
<proteinExistence type="predicted"/>
<dbReference type="Proteomes" id="UP000185151">
    <property type="component" value="Unassembled WGS sequence"/>
</dbReference>
<organism evidence="2 3">
    <name type="scientific">Paraburkholderia phenazinium</name>
    <dbReference type="NCBI Taxonomy" id="60549"/>
    <lineage>
        <taxon>Bacteria</taxon>
        <taxon>Pseudomonadati</taxon>
        <taxon>Pseudomonadota</taxon>
        <taxon>Betaproteobacteria</taxon>
        <taxon>Burkholderiales</taxon>
        <taxon>Burkholderiaceae</taxon>
        <taxon>Paraburkholderia</taxon>
    </lineage>
</organism>
<evidence type="ECO:0000313" key="2">
    <source>
        <dbReference type="EMBL" id="SIO32071.1"/>
    </source>
</evidence>
<evidence type="ECO:0000256" key="1">
    <source>
        <dbReference type="SAM" id="MobiDB-lite"/>
    </source>
</evidence>
<gene>
    <name evidence="2" type="ORF">SAMN05444165_2217</name>
</gene>
<protein>
    <submittedName>
        <fullName evidence="2">Uncharacterized protein</fullName>
    </submittedName>
</protein>
<name>A0A1N6IJA2_9BURK</name>
<evidence type="ECO:0000313" key="3">
    <source>
        <dbReference type="Proteomes" id="UP000185151"/>
    </source>
</evidence>
<accession>A0A1N6IJA2</accession>
<dbReference type="AlphaFoldDB" id="A0A1N6IJA2"/>
<sequence length="208" mass="22363">MRGDDHCNCDIERPDEGSGRGAEPARVRADGFGKRRAASVGSMKRLRPYPYPSPRRMLAGLKLVVLSGALAGCSDGISPSDVQFVVSAMPSQFESLRMYHTTPDNAAPFGSAAPHGPVRLQQGCEAILRLPGGEKREAVILDSGTEASFDLDAIRTDDGWNVTSDGLSPPSDNPVAFRTQLTNCVSAIEDKYRAEPDKAPFSEPLVFK</sequence>